<organism evidence="1 2">
    <name type="scientific">Catharanthus roseus</name>
    <name type="common">Madagascar periwinkle</name>
    <name type="synonym">Vinca rosea</name>
    <dbReference type="NCBI Taxonomy" id="4058"/>
    <lineage>
        <taxon>Eukaryota</taxon>
        <taxon>Viridiplantae</taxon>
        <taxon>Streptophyta</taxon>
        <taxon>Embryophyta</taxon>
        <taxon>Tracheophyta</taxon>
        <taxon>Spermatophyta</taxon>
        <taxon>Magnoliopsida</taxon>
        <taxon>eudicotyledons</taxon>
        <taxon>Gunneridae</taxon>
        <taxon>Pentapetalae</taxon>
        <taxon>asterids</taxon>
        <taxon>lamiids</taxon>
        <taxon>Gentianales</taxon>
        <taxon>Apocynaceae</taxon>
        <taxon>Rauvolfioideae</taxon>
        <taxon>Vinceae</taxon>
        <taxon>Catharanthinae</taxon>
        <taxon>Catharanthus</taxon>
    </lineage>
</organism>
<gene>
    <name evidence="1" type="ORF">M9H77_09465</name>
</gene>
<protein>
    <submittedName>
        <fullName evidence="1">Uncharacterized protein</fullName>
    </submittedName>
</protein>
<comment type="caution">
    <text evidence="1">The sequence shown here is derived from an EMBL/GenBank/DDBJ whole genome shotgun (WGS) entry which is preliminary data.</text>
</comment>
<keyword evidence="2" id="KW-1185">Reference proteome</keyword>
<accession>A0ACC0C0R2</accession>
<dbReference type="EMBL" id="CM044702">
    <property type="protein sequence ID" value="KAI5678515.1"/>
    <property type="molecule type" value="Genomic_DNA"/>
</dbReference>
<sequence length="314" mass="36028">MCYRTYVVSTNNITYIYIYIYIHRANELDIDNGILNICRRELHPEGILYTSRESHYSVFKAVRMYRMKCEIVETLVTGEMDYKDLEKKLLVNKDNPALINLNIGTTFKGGIDDLDSVIHILEDCGFSHDRFYIHCDAASSGLIIPFVESVSNKITFKKPIGSVTISVHKFLGCPMPCGVQITRKKHIHLLSKEIEYIGTLDATISGSRNGLTPIFIWYILNKKGHMGIKRDVKGCLELAQYLENRLKSKGFWTLRNQLSTTVVFDKPKDNKIVLHWQLSCQGKMARVVVMPHVTIQVLDDFIDQLLKQSFCNQN</sequence>
<evidence type="ECO:0000313" key="1">
    <source>
        <dbReference type="EMBL" id="KAI5678515.1"/>
    </source>
</evidence>
<proteinExistence type="predicted"/>
<name>A0ACC0C0R2_CATRO</name>
<reference evidence="2" key="1">
    <citation type="journal article" date="2023" name="Nat. Plants">
        <title>Single-cell RNA sequencing provides a high-resolution roadmap for understanding the multicellular compartmentation of specialized metabolism.</title>
        <authorList>
            <person name="Sun S."/>
            <person name="Shen X."/>
            <person name="Li Y."/>
            <person name="Li Y."/>
            <person name="Wang S."/>
            <person name="Li R."/>
            <person name="Zhang H."/>
            <person name="Shen G."/>
            <person name="Guo B."/>
            <person name="Wei J."/>
            <person name="Xu J."/>
            <person name="St-Pierre B."/>
            <person name="Chen S."/>
            <person name="Sun C."/>
        </authorList>
    </citation>
    <scope>NUCLEOTIDE SEQUENCE [LARGE SCALE GENOMIC DNA]</scope>
</reference>
<evidence type="ECO:0000313" key="2">
    <source>
        <dbReference type="Proteomes" id="UP001060085"/>
    </source>
</evidence>
<dbReference type="Proteomes" id="UP001060085">
    <property type="component" value="Linkage Group LG02"/>
</dbReference>